<dbReference type="OrthoDB" id="3183738at2"/>
<keyword evidence="2" id="KW-1003">Cell membrane</keyword>
<gene>
    <name evidence="8" type="ORF">CNEO_41449</name>
    <name evidence="10" type="ORF">CNEONATNEC25_03420</name>
    <name evidence="9" type="ORF">CQ394_12265</name>
</gene>
<dbReference type="STRING" id="137838.GCA_001458595_03943"/>
<reference evidence="8" key="3">
    <citation type="submission" date="2021-10" db="EMBL/GenBank/DDBJ databases">
        <authorList>
            <person name="Mesa V."/>
        </authorList>
    </citation>
    <scope>NUCLEOTIDE SEQUENCE</scope>
    <source>
        <strain evidence="8">CC3_PB</strain>
    </source>
</reference>
<evidence type="ECO:0000313" key="9">
    <source>
        <dbReference type="EMBL" id="PEG32427.1"/>
    </source>
</evidence>
<dbReference type="EMBL" id="UWJD01000002">
    <property type="protein sequence ID" value="VCT85817.1"/>
    <property type="molecule type" value="Genomic_DNA"/>
</dbReference>
<protein>
    <submittedName>
        <fullName evidence="8">Membrane protein, RDD domain</fullName>
    </submittedName>
    <submittedName>
        <fullName evidence="9">RDD family protein</fullName>
    </submittedName>
</protein>
<feature type="transmembrane region" description="Helical" evidence="6">
    <location>
        <begin position="153"/>
        <end position="172"/>
    </location>
</feature>
<keyword evidence="3 6" id="KW-0812">Transmembrane</keyword>
<dbReference type="InterPro" id="IPR010432">
    <property type="entry name" value="RDD"/>
</dbReference>
<dbReference type="AlphaFoldDB" id="A0A2A7MLN3"/>
<evidence type="ECO:0000313" key="12">
    <source>
        <dbReference type="Proteomes" id="UP000431451"/>
    </source>
</evidence>
<accession>A0A2A7MLN3</accession>
<sequence>MKEFIIKLKLDKPNDVGFLRRSVAYIIDWYIGGVLASLPLIIIYMINNDNVTIIPQNIEIFKYPLNIIVGLLSFMVAVFYYVLVPMYIYEGQTLGKKIASLKIMSNDNLKASRRQVFIRQFVVILLLEGSLFTSSNMLHQVLNVFSGVKITTIYSRIGLFITAISIILVILLKSRRAIHDVISGTRVIKYKSKSKLIAA</sequence>
<evidence type="ECO:0000256" key="3">
    <source>
        <dbReference type="ARBA" id="ARBA00022692"/>
    </source>
</evidence>
<evidence type="ECO:0000256" key="4">
    <source>
        <dbReference type="ARBA" id="ARBA00022989"/>
    </source>
</evidence>
<reference evidence="9 11" key="1">
    <citation type="submission" date="2017-10" db="EMBL/GenBank/DDBJ databases">
        <title>Effective Description of Clostridium neonatale sp. nov. linked to necrotizing enterocolitis in neonates and a clarification of species assignable to the genus Clostridium (Prazmowski 1880) emend. Lawson and Rainey 2016.</title>
        <authorList>
            <person name="Bernard K."/>
            <person name="Burdz T."/>
            <person name="Wiebe D."/>
            <person name="Balcewich B."/>
            <person name="Alfa M."/>
            <person name="Bernier A.-M."/>
        </authorList>
    </citation>
    <scope>NUCLEOTIDE SEQUENCE [LARGE SCALE GENOMIC DNA]</scope>
    <source>
        <strain evidence="9 11">LCDC99A005</strain>
    </source>
</reference>
<keyword evidence="4 6" id="KW-1133">Transmembrane helix</keyword>
<dbReference type="InterPro" id="IPR051791">
    <property type="entry name" value="Pra-immunoreactive"/>
</dbReference>
<dbReference type="Pfam" id="PF06271">
    <property type="entry name" value="RDD"/>
    <property type="match status" value="1"/>
</dbReference>
<reference evidence="10 12" key="2">
    <citation type="submission" date="2018-06" db="EMBL/GenBank/DDBJ databases">
        <authorList>
            <consortium name="IHU Genomes"/>
        </authorList>
    </citation>
    <scope>NUCLEOTIDE SEQUENCE [LARGE SCALE GENOMIC DNA]</scope>
    <source>
        <strain evidence="10 12">NEC25</strain>
    </source>
</reference>
<dbReference type="Proteomes" id="UP000220840">
    <property type="component" value="Unassembled WGS sequence"/>
</dbReference>
<dbReference type="Proteomes" id="UP000789738">
    <property type="component" value="Unassembled WGS sequence"/>
</dbReference>
<feature type="transmembrane region" description="Helical" evidence="6">
    <location>
        <begin position="29"/>
        <end position="47"/>
    </location>
</feature>
<feature type="transmembrane region" description="Helical" evidence="6">
    <location>
        <begin position="116"/>
        <end position="133"/>
    </location>
</feature>
<evidence type="ECO:0000256" key="6">
    <source>
        <dbReference type="SAM" id="Phobius"/>
    </source>
</evidence>
<evidence type="ECO:0000259" key="7">
    <source>
        <dbReference type="Pfam" id="PF06271"/>
    </source>
</evidence>
<name>A0A2A7MLN3_9CLOT</name>
<evidence type="ECO:0000313" key="8">
    <source>
        <dbReference type="EMBL" id="CAG9704722.1"/>
    </source>
</evidence>
<dbReference type="GO" id="GO:0005886">
    <property type="term" value="C:plasma membrane"/>
    <property type="evidence" value="ECO:0007669"/>
    <property type="project" value="UniProtKB-SubCell"/>
</dbReference>
<evidence type="ECO:0000256" key="1">
    <source>
        <dbReference type="ARBA" id="ARBA00004651"/>
    </source>
</evidence>
<dbReference type="PANTHER" id="PTHR36115">
    <property type="entry name" value="PROLINE-RICH ANTIGEN HOMOLOG-RELATED"/>
    <property type="match status" value="1"/>
</dbReference>
<proteinExistence type="predicted"/>
<feature type="transmembrane region" description="Helical" evidence="6">
    <location>
        <begin position="67"/>
        <end position="89"/>
    </location>
</feature>
<dbReference type="RefSeq" id="WP_058296570.1">
    <property type="nucleotide sequence ID" value="NZ_CAKJVD010000083.1"/>
</dbReference>
<dbReference type="EMBL" id="PDCJ01000001">
    <property type="protein sequence ID" value="PEG32427.1"/>
    <property type="molecule type" value="Genomic_DNA"/>
</dbReference>
<dbReference type="EMBL" id="CAKJVE010000004">
    <property type="protein sequence ID" value="CAG9704722.1"/>
    <property type="molecule type" value="Genomic_DNA"/>
</dbReference>
<keyword evidence="5 6" id="KW-0472">Membrane</keyword>
<evidence type="ECO:0000256" key="2">
    <source>
        <dbReference type="ARBA" id="ARBA00022475"/>
    </source>
</evidence>
<comment type="subcellular location">
    <subcellularLocation>
        <location evidence="1">Cell membrane</location>
        <topology evidence="1">Multi-pass membrane protein</topology>
    </subcellularLocation>
</comment>
<dbReference type="Proteomes" id="UP000431451">
    <property type="component" value="Unassembled WGS sequence"/>
</dbReference>
<feature type="domain" description="RDD" evidence="7">
    <location>
        <begin position="17"/>
        <end position="184"/>
    </location>
</feature>
<evidence type="ECO:0000256" key="5">
    <source>
        <dbReference type="ARBA" id="ARBA00023136"/>
    </source>
</evidence>
<evidence type="ECO:0000313" key="10">
    <source>
        <dbReference type="EMBL" id="VCT85817.1"/>
    </source>
</evidence>
<organism evidence="9 11">
    <name type="scientific">Clostridium neonatale</name>
    <dbReference type="NCBI Taxonomy" id="137838"/>
    <lineage>
        <taxon>Bacteria</taxon>
        <taxon>Bacillati</taxon>
        <taxon>Bacillota</taxon>
        <taxon>Clostridia</taxon>
        <taxon>Eubacteriales</taxon>
        <taxon>Clostridiaceae</taxon>
        <taxon>Clostridium</taxon>
    </lineage>
</organism>
<keyword evidence="11" id="KW-1185">Reference proteome</keyword>
<evidence type="ECO:0000313" key="11">
    <source>
        <dbReference type="Proteomes" id="UP000220840"/>
    </source>
</evidence>